<dbReference type="RefSeq" id="WP_166270113.1">
    <property type="nucleotide sequence ID" value="NZ_CP048029.1"/>
</dbReference>
<evidence type="ECO:0000256" key="8">
    <source>
        <dbReference type="SAM" id="Phobius"/>
    </source>
</evidence>
<gene>
    <name evidence="10" type="ORF">GWK36_04370</name>
</gene>
<dbReference type="PANTHER" id="PTHR42682">
    <property type="entry name" value="HYDROGENASE-4 COMPONENT F"/>
    <property type="match status" value="1"/>
</dbReference>
<dbReference type="InterPro" id="IPR001750">
    <property type="entry name" value="ND/Mrp_TM"/>
</dbReference>
<evidence type="ECO:0000313" key="10">
    <source>
        <dbReference type="EMBL" id="QIK37345.1"/>
    </source>
</evidence>
<evidence type="ECO:0000256" key="4">
    <source>
        <dbReference type="ARBA" id="ARBA00022989"/>
    </source>
</evidence>
<feature type="transmembrane region" description="Helical" evidence="8">
    <location>
        <begin position="303"/>
        <end position="325"/>
    </location>
</feature>
<feature type="transmembrane region" description="Helical" evidence="8">
    <location>
        <begin position="147"/>
        <end position="166"/>
    </location>
</feature>
<keyword evidence="11" id="KW-1185">Reference proteome</keyword>
<dbReference type="Pfam" id="PF00361">
    <property type="entry name" value="Proton_antipo_M"/>
    <property type="match status" value="1"/>
</dbReference>
<feature type="transmembrane region" description="Helical" evidence="8">
    <location>
        <begin position="218"/>
        <end position="235"/>
    </location>
</feature>
<feature type="transmembrane region" description="Helical" evidence="8">
    <location>
        <begin position="247"/>
        <end position="269"/>
    </location>
</feature>
<proteinExistence type="predicted"/>
<evidence type="ECO:0000256" key="1">
    <source>
        <dbReference type="ARBA" id="ARBA00004651"/>
    </source>
</evidence>
<evidence type="ECO:0000256" key="2">
    <source>
        <dbReference type="ARBA" id="ARBA00022475"/>
    </source>
</evidence>
<dbReference type="Proteomes" id="UP000502699">
    <property type="component" value="Chromosome"/>
</dbReference>
<keyword evidence="10" id="KW-0830">Ubiquinone</keyword>
<feature type="transmembrane region" description="Helical" evidence="8">
    <location>
        <begin position="117"/>
        <end position="135"/>
    </location>
</feature>
<evidence type="ECO:0000256" key="3">
    <source>
        <dbReference type="ARBA" id="ARBA00022692"/>
    </source>
</evidence>
<sequence length="556" mass="59435">MNWLLLAATLTPLILVPLVVHPGRRWLLWIAPLPAFAVVLLPPDTGLALPWLLFGTRLVLDTVNAPFLLLTALVWTAAAFTLVSDPMPLKGGRRFRVLLLITLSGNLWLVLAAEPLGFYLGFAVMGLAAYGLILEPGDQRQRRTARIYLAMTLIAELALFAALVLMAQAQGLDWHFPVPPQADGAAIALLLLGLGIKGGLMPLHLWLPPTYAIAPSPIAAVLSGAMSKAALLGWLRLLPLDQAPLPAWGLLLAGLGLISLLIALGVGLSQSDPRRILAYSSISKSGLFTLVLGLMLLRPELATAGTAALGLYAVHHALVKAGLFLGLDLHRRGPGRLIVRLGLILLAAALAAVPLTSGALVKSLLKPLFNVADWAWLDSILSLASVGTALLMIRFIWLIESSSTRTMTASQGTSRSLLGLGTWLFLVGLTVLFPFALGDTSGWLSNLFPPSIALLLAAPLILAAGRKAPRPRTRWGMGIDALAWLELLAFAYLKAGQQVLAAWSVLVERPRHLFAKFIASVGTLQTEPIGTVRPWSQHGALYLVTLGLLMALLILR</sequence>
<evidence type="ECO:0000256" key="7">
    <source>
        <dbReference type="RuleBase" id="RU000320"/>
    </source>
</evidence>
<feature type="transmembrane region" description="Helical" evidence="8">
    <location>
        <begin position="95"/>
        <end position="111"/>
    </location>
</feature>
<feature type="transmembrane region" description="Helical" evidence="8">
    <location>
        <begin position="417"/>
        <end position="437"/>
    </location>
</feature>
<protein>
    <submittedName>
        <fullName evidence="10">NADH/ubiquinone/plastoquinone (Complex I)</fullName>
    </submittedName>
</protein>
<feature type="transmembrane region" description="Helical" evidence="8">
    <location>
        <begin position="186"/>
        <end position="206"/>
    </location>
</feature>
<dbReference type="AlphaFoldDB" id="A0A6G7VBU1"/>
<feature type="domain" description="NADH:quinone oxidoreductase/Mrp antiporter transmembrane" evidence="9">
    <location>
        <begin position="116"/>
        <end position="337"/>
    </location>
</feature>
<dbReference type="KEGG" id="cjap:GWK36_04370"/>
<feature type="transmembrane region" description="Helical" evidence="8">
    <location>
        <begin position="375"/>
        <end position="397"/>
    </location>
</feature>
<feature type="transmembrane region" description="Helical" evidence="8">
    <location>
        <begin position="276"/>
        <end position="297"/>
    </location>
</feature>
<comment type="subcellular location">
    <subcellularLocation>
        <location evidence="1">Cell membrane</location>
        <topology evidence="1">Multi-pass membrane protein</topology>
    </subcellularLocation>
    <subcellularLocation>
        <location evidence="7">Membrane</location>
        <topology evidence="7">Multi-pass membrane protein</topology>
    </subcellularLocation>
</comment>
<accession>A0A6G7VBU1</accession>
<evidence type="ECO:0000259" key="9">
    <source>
        <dbReference type="Pfam" id="PF00361"/>
    </source>
</evidence>
<keyword evidence="2" id="KW-1003">Cell membrane</keyword>
<evidence type="ECO:0000313" key="11">
    <source>
        <dbReference type="Proteomes" id="UP000502699"/>
    </source>
</evidence>
<evidence type="ECO:0000256" key="5">
    <source>
        <dbReference type="ARBA" id="ARBA00023002"/>
    </source>
</evidence>
<feature type="transmembrane region" description="Helical" evidence="8">
    <location>
        <begin position="63"/>
        <end position="83"/>
    </location>
</feature>
<dbReference type="InterPro" id="IPR052175">
    <property type="entry name" value="ComplexI-like_HydComp"/>
</dbReference>
<keyword evidence="5" id="KW-0560">Oxidoreductase</keyword>
<evidence type="ECO:0000256" key="6">
    <source>
        <dbReference type="ARBA" id="ARBA00023136"/>
    </source>
</evidence>
<feature type="transmembrane region" description="Helical" evidence="8">
    <location>
        <begin position="337"/>
        <end position="355"/>
    </location>
</feature>
<keyword evidence="4 8" id="KW-1133">Transmembrane helix</keyword>
<dbReference type="PANTHER" id="PTHR42682:SF4">
    <property type="entry name" value="NADH-UBIQUINONE_PLASTOQUINONE"/>
    <property type="match status" value="1"/>
</dbReference>
<dbReference type="GO" id="GO:0005886">
    <property type="term" value="C:plasma membrane"/>
    <property type="evidence" value="ECO:0007669"/>
    <property type="project" value="UniProtKB-SubCell"/>
</dbReference>
<dbReference type="EMBL" id="CP048029">
    <property type="protein sequence ID" value="QIK37345.1"/>
    <property type="molecule type" value="Genomic_DNA"/>
</dbReference>
<organism evidence="10 11">
    <name type="scientific">Caldichromatium japonicum</name>
    <dbReference type="NCBI Taxonomy" id="2699430"/>
    <lineage>
        <taxon>Bacteria</taxon>
        <taxon>Pseudomonadati</taxon>
        <taxon>Pseudomonadota</taxon>
        <taxon>Gammaproteobacteria</taxon>
        <taxon>Chromatiales</taxon>
        <taxon>Chromatiaceae</taxon>
        <taxon>Caldichromatium</taxon>
    </lineage>
</organism>
<keyword evidence="3 7" id="KW-0812">Transmembrane</keyword>
<dbReference type="GO" id="GO:0016491">
    <property type="term" value="F:oxidoreductase activity"/>
    <property type="evidence" value="ECO:0007669"/>
    <property type="project" value="UniProtKB-KW"/>
</dbReference>
<name>A0A6G7VBU1_9GAMM</name>
<keyword evidence="6 8" id="KW-0472">Membrane</keyword>
<feature type="transmembrane region" description="Helical" evidence="8">
    <location>
        <begin position="539"/>
        <end position="555"/>
    </location>
</feature>
<reference evidence="11" key="1">
    <citation type="submission" date="2020-01" db="EMBL/GenBank/DDBJ databases">
        <title>Caldichromatium gen. nov., sp. nov., a thermophilic purple sulfur bacterium member of the family Chromatiaceae isolated from Nakabusa hot spring, Japan.</title>
        <authorList>
            <person name="Saini M.K."/>
            <person name="Hanada S."/>
            <person name="Tank M."/>
        </authorList>
    </citation>
    <scope>NUCLEOTIDE SEQUENCE [LARGE SCALE GENOMIC DNA]</scope>
    <source>
        <strain evidence="11">No.7</strain>
    </source>
</reference>
<feature type="transmembrane region" description="Helical" evidence="8">
    <location>
        <begin position="443"/>
        <end position="463"/>
    </location>
</feature>